<sequence>MNELNKNIGENIYVKLIGERKFRGILIDVGNDIVVLYNGQDYVYISLYHIQYYKFLREHDEEILKPGVDSVIKRESPSISLRKVLITSKGIFTEIYVAGNVPIHGYVTSVMNDYIVFYSPVYKTVYISLKHLKWLIPYKENQVPYSLNKNELPVNPLNITLARTFEEQLIKMSGKIMVFDLGEESNKIGKMAKIDEGHIEILKARDAKMYVNIQHVKSVHCP</sequence>
<evidence type="ECO:0000313" key="8">
    <source>
        <dbReference type="Proteomes" id="UP000236165"/>
    </source>
</evidence>
<dbReference type="EMBL" id="MRWU01000009">
    <property type="protein sequence ID" value="OSX91960.1"/>
    <property type="molecule type" value="Genomic_DNA"/>
</dbReference>
<reference evidence="2 6" key="4">
    <citation type="submission" date="2017-01" db="EMBL/GenBank/DDBJ databases">
        <title>Bacillus cereus isolates.</title>
        <authorList>
            <person name="Beno S.M."/>
        </authorList>
    </citation>
    <scope>NUCLEOTIDE SEQUENCE [LARGE SCALE GENOMIC DNA]</scope>
    <source>
        <strain evidence="2 6">FSL W7-1108</strain>
    </source>
</reference>
<accession>A0A100YMP3</accession>
<evidence type="ECO:0000313" key="5">
    <source>
        <dbReference type="Proteomes" id="UP000006976"/>
    </source>
</evidence>
<evidence type="ECO:0000313" key="1">
    <source>
        <dbReference type="EMBL" id="EJR33392.1"/>
    </source>
</evidence>
<accession>A0A084IXZ1</accession>
<evidence type="ECO:0000313" key="4">
    <source>
        <dbReference type="EMBL" id="PJN73020.1"/>
    </source>
</evidence>
<proteinExistence type="predicted"/>
<accession>J8HJY8</accession>
<protein>
    <submittedName>
        <fullName evidence="2">DUF2642 domain-containing protein</fullName>
    </submittedName>
</protein>
<evidence type="ECO:0000313" key="3">
    <source>
        <dbReference type="EMBL" id="OSX91960.1"/>
    </source>
</evidence>
<dbReference type="KEGG" id="bww:bwei_5174"/>
<dbReference type="Proteomes" id="UP000006976">
    <property type="component" value="Unassembled WGS sequence"/>
</dbReference>
<dbReference type="EMBL" id="MKZQ01000002">
    <property type="protein sequence ID" value="PJN73020.1"/>
    <property type="molecule type" value="Genomic_DNA"/>
</dbReference>
<evidence type="ECO:0000313" key="6">
    <source>
        <dbReference type="Proteomes" id="UP000190696"/>
    </source>
</evidence>
<name>A0A084IXZ1_BACMY</name>
<evidence type="ECO:0000313" key="7">
    <source>
        <dbReference type="Proteomes" id="UP000194131"/>
    </source>
</evidence>
<evidence type="ECO:0000313" key="2">
    <source>
        <dbReference type="EMBL" id="OOR06732.1"/>
    </source>
</evidence>
<dbReference type="RefSeq" id="WP_002029528.1">
    <property type="nucleotide sequence ID" value="NZ_CM125442.1"/>
</dbReference>
<organism evidence="2 6">
    <name type="scientific">Bacillus mycoides</name>
    <dbReference type="NCBI Taxonomy" id="1405"/>
    <lineage>
        <taxon>Bacteria</taxon>
        <taxon>Bacillati</taxon>
        <taxon>Bacillota</taxon>
        <taxon>Bacilli</taxon>
        <taxon>Bacillales</taxon>
        <taxon>Bacillaceae</taxon>
        <taxon>Bacillus</taxon>
        <taxon>Bacillus cereus group</taxon>
    </lineage>
</organism>
<reference evidence="1 5" key="1">
    <citation type="submission" date="2012-04" db="EMBL/GenBank/DDBJ databases">
        <title>The Genome Sequence of Bacillus cereus VD078.</title>
        <authorList>
            <consortium name="The Broad Institute Genome Sequencing Platform"/>
            <consortium name="The Broad Institute Genome Sequencing Center for Infectious Disease"/>
            <person name="Feldgarden M."/>
            <person name="Van der Auwera G.A."/>
            <person name="Mahillon J."/>
            <person name="Duprez V."/>
            <person name="Timmery S."/>
            <person name="Mattelet C."/>
            <person name="Dierick K."/>
            <person name="Sun M."/>
            <person name="Yu Z."/>
            <person name="Zhu L."/>
            <person name="Hu X."/>
            <person name="Shank E.B."/>
            <person name="Swiecicka I."/>
            <person name="Hansen B.M."/>
            <person name="Andrup L."/>
            <person name="Young S.K."/>
            <person name="Zeng Q."/>
            <person name="Gargeya S."/>
            <person name="Fitzgerald M."/>
            <person name="Haas B."/>
            <person name="Abouelleil A."/>
            <person name="Alvarado L."/>
            <person name="Arachchi H.M."/>
            <person name="Berlin A."/>
            <person name="Chapman S.B."/>
            <person name="Goldberg J."/>
            <person name="Griggs A."/>
            <person name="Gujja S."/>
            <person name="Hansen M."/>
            <person name="Howarth C."/>
            <person name="Imamovic A."/>
            <person name="Larimer J."/>
            <person name="McCowen C."/>
            <person name="Montmayeur A."/>
            <person name="Murphy C."/>
            <person name="Neiman D."/>
            <person name="Pearson M."/>
            <person name="Priest M."/>
            <person name="Roberts A."/>
            <person name="Saif S."/>
            <person name="Shea T."/>
            <person name="Sisk P."/>
            <person name="Sykes S."/>
            <person name="Wortman J."/>
            <person name="Nusbaum C."/>
            <person name="Birren B."/>
        </authorList>
    </citation>
    <scope>NUCLEOTIDE SEQUENCE [LARGE SCALE GENOMIC DNA]</scope>
    <source>
        <strain evidence="1 5">VD078</strain>
    </source>
</reference>
<reference evidence="3 7" key="3">
    <citation type="submission" date="2016-12" db="EMBL/GenBank/DDBJ databases">
        <title>Genome Sequences of Twelve Sporeforming Bacillus Species Isolated from Foods.</title>
        <authorList>
            <person name="De Jong A."/>
            <person name="Holsappel S."/>
            <person name="Kuipers O.P."/>
        </authorList>
    </citation>
    <scope>NUCLEOTIDE SEQUENCE [LARGE SCALE GENOMIC DNA]</scope>
    <source>
        <strain evidence="3 7">S3E15</strain>
    </source>
</reference>
<reference evidence="4 8" key="2">
    <citation type="submission" date="2016-10" db="EMBL/GenBank/DDBJ databases">
        <title>Genome Sequence of Bacillus weihenstephanensis GM6LP.</title>
        <authorList>
            <person name="Poehlein A."/>
            <person name="Wemheuer F."/>
            <person name="Hollensteiner J."/>
            <person name="Wemheuer B."/>
        </authorList>
    </citation>
    <scope>NUCLEOTIDE SEQUENCE [LARGE SCALE GENOMIC DNA]</scope>
    <source>
        <strain evidence="4 8">GM6LP</strain>
    </source>
</reference>
<dbReference type="Proteomes" id="UP000190696">
    <property type="component" value="Unassembled WGS sequence"/>
</dbReference>
<dbReference type="Proteomes" id="UP000194131">
    <property type="component" value="Unassembled WGS sequence"/>
</dbReference>
<dbReference type="Proteomes" id="UP000236165">
    <property type="component" value="Unassembled WGS sequence"/>
</dbReference>
<gene>
    <name evidence="4" type="ORF">BACWE_01250</name>
    <name evidence="2" type="ORF">BW900_10940</name>
    <name evidence="1" type="ORF">III_04948</name>
    <name evidence="3" type="ORF">S3E15_05983</name>
</gene>
<dbReference type="EMBL" id="MUAI01000006">
    <property type="protein sequence ID" value="OOR06732.1"/>
    <property type="molecule type" value="Genomic_DNA"/>
</dbReference>
<dbReference type="AlphaFoldDB" id="A0A084IXZ1"/>
<dbReference type="EMBL" id="AHEV01000034">
    <property type="protein sequence ID" value="EJR33392.1"/>
    <property type="molecule type" value="Genomic_DNA"/>
</dbReference>
<comment type="caution">
    <text evidence="2">The sequence shown here is derived from an EMBL/GenBank/DDBJ whole genome shotgun (WGS) entry which is preliminary data.</text>
</comment>